<evidence type="ECO:0000313" key="3">
    <source>
        <dbReference type="Proteomes" id="UP000480246"/>
    </source>
</evidence>
<dbReference type="Gene3D" id="3.60.60.10">
    <property type="entry name" value="Penicillin V Acylase, Chain A"/>
    <property type="match status" value="1"/>
</dbReference>
<keyword evidence="2" id="KW-0808">Transferase</keyword>
<dbReference type="OrthoDB" id="8617387at2"/>
<name>A0A7C8GR27_9BACI</name>
<dbReference type="NCBIfam" id="NF040521">
    <property type="entry name" value="C45_proenzyme"/>
    <property type="match status" value="1"/>
</dbReference>
<reference evidence="2 3" key="1">
    <citation type="submission" date="2019-10" db="EMBL/GenBank/DDBJ databases">
        <title>Gracilibacillus sp. nov. isolated from rice seeds.</title>
        <authorList>
            <person name="He S."/>
        </authorList>
    </citation>
    <scope>NUCLEOTIDE SEQUENCE [LARGE SCALE GENOMIC DNA]</scope>
    <source>
        <strain evidence="2 3">TD8</strain>
    </source>
</reference>
<dbReference type="SUPFAM" id="SSF56235">
    <property type="entry name" value="N-terminal nucleophile aminohydrolases (Ntn hydrolases)"/>
    <property type="match status" value="1"/>
</dbReference>
<dbReference type="EMBL" id="WEID01000091">
    <property type="protein sequence ID" value="KAB8127474.1"/>
    <property type="molecule type" value="Genomic_DNA"/>
</dbReference>
<sequence length="354" mass="41150">MKTIFAEINQFRGSHYDYGYMQGEQLKDSYILKNRERQWKVRRPLFQIDVEEAKQVYQKFAPQIWDEFRGLKDALGWSWQKVLFEFGGYRLKIQKSGCSIMIGKDYFVRNYDYHPKTYDGILNLYKPSDAGYATIGVSQRITGRCDGMNEKGLVLGYTFINRKRPGNGFVCNMIARIVLEQCADTKEAVELLKAIPHRGSFSYILYDGKQEPMVVEASPRGVECRKGYTCTNHFDLQLKENRHYLKDSIKRRDLMETNYSKGLNGEEAYHLLNDTDKGLFSDLYKNWAGTIHTSLYFPEQLEVWFALGGDQKPAVFDFSGWLEGIDTAIDRVEGEVNTEIPFLNFEKADWFSNK</sequence>
<dbReference type="InterPro" id="IPR029055">
    <property type="entry name" value="Ntn_hydrolases_N"/>
</dbReference>
<dbReference type="AlphaFoldDB" id="A0A7C8GR27"/>
<evidence type="ECO:0000313" key="2">
    <source>
        <dbReference type="EMBL" id="KAB8127474.1"/>
    </source>
</evidence>
<protein>
    <submittedName>
        <fullName evidence="2">Acyl-CoA--6-aminopenicillanic acid acyltransferase</fullName>
    </submittedName>
</protein>
<proteinExistence type="predicted"/>
<dbReference type="GO" id="GO:0016746">
    <property type="term" value="F:acyltransferase activity"/>
    <property type="evidence" value="ECO:0007669"/>
    <property type="project" value="UniProtKB-KW"/>
</dbReference>
<feature type="domain" description="Peptidase C45 hydrolase" evidence="1">
    <location>
        <begin position="105"/>
        <end position="311"/>
    </location>
</feature>
<keyword evidence="3" id="KW-1185">Reference proteome</keyword>
<dbReference type="InterPro" id="IPR005079">
    <property type="entry name" value="Peptidase_C45_hydrolase"/>
</dbReference>
<evidence type="ECO:0000259" key="1">
    <source>
        <dbReference type="Pfam" id="PF03417"/>
    </source>
</evidence>
<dbReference type="CDD" id="cd01935">
    <property type="entry name" value="Ntn_CGH_like"/>
    <property type="match status" value="1"/>
</dbReference>
<dbReference type="InterPro" id="IPR047794">
    <property type="entry name" value="C45_proenzyme-like"/>
</dbReference>
<dbReference type="InterPro" id="IPR047801">
    <property type="entry name" value="Peptidase_C45"/>
</dbReference>
<gene>
    <name evidence="2" type="ORF">F9U64_17665</name>
</gene>
<dbReference type="PANTHER" id="PTHR34180">
    <property type="entry name" value="PEPTIDASE C45"/>
    <property type="match status" value="1"/>
</dbReference>
<organism evidence="2 3">
    <name type="scientific">Gracilibacillus oryzae</name>
    <dbReference type="NCBI Taxonomy" id="1672701"/>
    <lineage>
        <taxon>Bacteria</taxon>
        <taxon>Bacillati</taxon>
        <taxon>Bacillota</taxon>
        <taxon>Bacilli</taxon>
        <taxon>Bacillales</taxon>
        <taxon>Bacillaceae</taxon>
        <taxon>Gracilibacillus</taxon>
    </lineage>
</organism>
<dbReference type="RefSeq" id="WP_153406215.1">
    <property type="nucleotide sequence ID" value="NZ_ML762442.1"/>
</dbReference>
<dbReference type="Proteomes" id="UP000480246">
    <property type="component" value="Unassembled WGS sequence"/>
</dbReference>
<dbReference type="Pfam" id="PF03417">
    <property type="entry name" value="AAT"/>
    <property type="match status" value="1"/>
</dbReference>
<dbReference type="PANTHER" id="PTHR34180:SF1">
    <property type="entry name" value="BETA-ALANYL-DOPAMINE_CARCININE HYDROLASE"/>
    <property type="match status" value="1"/>
</dbReference>
<accession>A0A7C8GR27</accession>
<comment type="caution">
    <text evidence="2">The sequence shown here is derived from an EMBL/GenBank/DDBJ whole genome shotgun (WGS) entry which is preliminary data.</text>
</comment>
<keyword evidence="2" id="KW-0012">Acyltransferase</keyword>